<accession>A0A2H1JVW5</accession>
<protein>
    <submittedName>
        <fullName evidence="2">Uncharacterized protein</fullName>
    </submittedName>
</protein>
<dbReference type="AlphaFoldDB" id="A0A2H1JVW5"/>
<proteinExistence type="predicted"/>
<feature type="region of interest" description="Disordered" evidence="1">
    <location>
        <begin position="185"/>
        <end position="215"/>
    </location>
</feature>
<organism evidence="2 3">
    <name type="scientific">Brevibacterium linens</name>
    <dbReference type="NCBI Taxonomy" id="1703"/>
    <lineage>
        <taxon>Bacteria</taxon>
        <taxon>Bacillati</taxon>
        <taxon>Actinomycetota</taxon>
        <taxon>Actinomycetes</taxon>
        <taxon>Micrococcales</taxon>
        <taxon>Brevibacteriaceae</taxon>
        <taxon>Brevibacterium</taxon>
    </lineage>
</organism>
<name>A0A2H1JVW5_BRELN</name>
<evidence type="ECO:0000256" key="1">
    <source>
        <dbReference type="SAM" id="MobiDB-lite"/>
    </source>
</evidence>
<sequence length="215" mass="24161">MPREFSALARSLSDESPRDPTGPTVSCSARSSRQRNARYRTLGFERCTRPGRSPSARRRWQIPICGASRATSVRDDLDTCQPTISQVITTDVSPLCEHWRCRFPRGQVRSAAKKADYRIWSARSSFRFSFSRSMIRWTSAVVVPDRSLSTGLLVQARQPGSESGEQARLLRPGHRLPRVGEAEDLVHRPDAQPPNRFGLPLPGEVIVPRQRGQGR</sequence>
<evidence type="ECO:0000313" key="2">
    <source>
        <dbReference type="EMBL" id="SMX91630.1"/>
    </source>
</evidence>
<dbReference type="EMBL" id="FXZA01000020">
    <property type="protein sequence ID" value="SMX91630.1"/>
    <property type="molecule type" value="Genomic_DNA"/>
</dbReference>
<evidence type="ECO:0000313" key="3">
    <source>
        <dbReference type="Proteomes" id="UP000234498"/>
    </source>
</evidence>
<reference evidence="2 3" key="1">
    <citation type="submission" date="2017-03" db="EMBL/GenBank/DDBJ databases">
        <authorList>
            <person name="Afonso C.L."/>
            <person name="Miller P.J."/>
            <person name="Scott M.A."/>
            <person name="Spackman E."/>
            <person name="Goraichik I."/>
            <person name="Dimitrov K.M."/>
            <person name="Suarez D.L."/>
            <person name="Swayne D.E."/>
        </authorList>
    </citation>
    <scope>NUCLEOTIDE SEQUENCE [LARGE SCALE GENOMIC DNA]</scope>
    <source>
        <strain evidence="2 3">Mu101</strain>
    </source>
</reference>
<dbReference type="Proteomes" id="UP000234498">
    <property type="component" value="Unassembled WGS sequence"/>
</dbReference>
<gene>
    <name evidence="2" type="ORF">BLIN101_02734</name>
</gene>
<feature type="region of interest" description="Disordered" evidence="1">
    <location>
        <begin position="1"/>
        <end position="34"/>
    </location>
</feature>